<organism evidence="2 3">
    <name type="scientific">Trichonephila clavata</name>
    <name type="common">Joro spider</name>
    <name type="synonym">Nephila clavata</name>
    <dbReference type="NCBI Taxonomy" id="2740835"/>
    <lineage>
        <taxon>Eukaryota</taxon>
        <taxon>Metazoa</taxon>
        <taxon>Ecdysozoa</taxon>
        <taxon>Arthropoda</taxon>
        <taxon>Chelicerata</taxon>
        <taxon>Arachnida</taxon>
        <taxon>Araneae</taxon>
        <taxon>Araneomorphae</taxon>
        <taxon>Entelegynae</taxon>
        <taxon>Araneoidea</taxon>
        <taxon>Nephilidae</taxon>
        <taxon>Trichonephila</taxon>
    </lineage>
</organism>
<dbReference type="Proteomes" id="UP000887116">
    <property type="component" value="Unassembled WGS sequence"/>
</dbReference>
<proteinExistence type="predicted"/>
<protein>
    <submittedName>
        <fullName evidence="2">Uncharacterized protein</fullName>
    </submittedName>
</protein>
<gene>
    <name evidence="2" type="primary">AVEN_261801_1</name>
    <name evidence="2" type="ORF">TNCT_373351</name>
</gene>
<dbReference type="AlphaFoldDB" id="A0A8X6F2V3"/>
<feature type="compositionally biased region" description="Basic and acidic residues" evidence="1">
    <location>
        <begin position="208"/>
        <end position="223"/>
    </location>
</feature>
<feature type="region of interest" description="Disordered" evidence="1">
    <location>
        <begin position="202"/>
        <end position="223"/>
    </location>
</feature>
<evidence type="ECO:0000313" key="3">
    <source>
        <dbReference type="Proteomes" id="UP000887116"/>
    </source>
</evidence>
<evidence type="ECO:0000313" key="2">
    <source>
        <dbReference type="EMBL" id="GFQ68587.1"/>
    </source>
</evidence>
<evidence type="ECO:0000256" key="1">
    <source>
        <dbReference type="SAM" id="MobiDB-lite"/>
    </source>
</evidence>
<name>A0A8X6F2V3_TRICU</name>
<dbReference type="EMBL" id="BMAO01030514">
    <property type="protein sequence ID" value="GFQ68587.1"/>
    <property type="molecule type" value="Genomic_DNA"/>
</dbReference>
<dbReference type="OrthoDB" id="6428253at2759"/>
<comment type="caution">
    <text evidence="2">The sequence shown here is derived from an EMBL/GenBank/DDBJ whole genome shotgun (WGS) entry which is preliminary data.</text>
</comment>
<keyword evidence="3" id="KW-1185">Reference proteome</keyword>
<reference evidence="2" key="1">
    <citation type="submission" date="2020-07" db="EMBL/GenBank/DDBJ databases">
        <title>Multicomponent nature underlies the extraordinary mechanical properties of spider dragline silk.</title>
        <authorList>
            <person name="Kono N."/>
            <person name="Nakamura H."/>
            <person name="Mori M."/>
            <person name="Yoshida Y."/>
            <person name="Ohtoshi R."/>
            <person name="Malay A.D."/>
            <person name="Moran D.A.P."/>
            <person name="Tomita M."/>
            <person name="Numata K."/>
            <person name="Arakawa K."/>
        </authorList>
    </citation>
    <scope>NUCLEOTIDE SEQUENCE</scope>
</reference>
<sequence length="223" mass="26554">MQQPAVSFLQYDNIQASQVIAPLSSFIEGGTLQVGQEFPYDYMQAFFRQRHPFTAQVRQFNFNDTFYAKHPPTFTRKPNQMEWCRFMSRHLKDIFLPSEWAFNLLYTFPACYIGKKDQDAPEPYQGRYVSNPLHFTYGAYAEHPRFNELRLKRERGDWILDFAPEYDIDTYRSLATPQMVPFLDDYVVKVLEQGYMSNDPIDEQNALYRREKRDRDSNNEPTF</sequence>
<accession>A0A8X6F2V3</accession>